<keyword evidence="4" id="KW-1134">Transmembrane beta strand</keyword>
<evidence type="ECO:0000256" key="1">
    <source>
        <dbReference type="ARBA" id="ARBA00004442"/>
    </source>
</evidence>
<feature type="coiled-coil region" evidence="8">
    <location>
        <begin position="134"/>
        <end position="161"/>
    </location>
</feature>
<dbReference type="InterPro" id="IPR051906">
    <property type="entry name" value="TolC-like"/>
</dbReference>
<evidence type="ECO:0000256" key="3">
    <source>
        <dbReference type="ARBA" id="ARBA00022448"/>
    </source>
</evidence>
<evidence type="ECO:0000256" key="2">
    <source>
        <dbReference type="ARBA" id="ARBA00007613"/>
    </source>
</evidence>
<evidence type="ECO:0000313" key="10">
    <source>
        <dbReference type="EMBL" id="PHY90356.1"/>
    </source>
</evidence>
<dbReference type="GeneID" id="77266802"/>
<comment type="caution">
    <text evidence="10">The sequence shown here is derived from an EMBL/GenBank/DDBJ whole genome shotgun (WGS) entry which is preliminary data.</text>
</comment>
<dbReference type="PANTHER" id="PTHR30026">
    <property type="entry name" value="OUTER MEMBRANE PROTEIN TOLC"/>
    <property type="match status" value="1"/>
</dbReference>
<comment type="similarity">
    <text evidence="2">Belongs to the outer membrane factor (OMF) (TC 1.B.17) family.</text>
</comment>
<sequence length="421" mass="48157">MKKINKCLILILTPLFLKASNLNELIELSLRNESYLIKELQTMQNAAQKDAAFRAYLPNLSLSSGYIANNKDRALTEPNESLFSRLSLNFLLYDGGKREAHIKSLKLQEILAALDAKEQKNLLALNAATLYFNYLSLEELIKASEQKKAFLEQNLKRLENFYSAGLSAKDELESIRAKFHLASLELSQKNLKLENVKKELLILTTKTFTPQGKAKLKDPQKTQSQNVKVLKAKEQIYLANEGVKAARAEFFPKFFVQNHLSFYDNHHNPKIPAPYQNLASAMFSESGSVNQVILGLEWKIFDFGARNKELENKRLALQIQRANYELLKRQNEEELSYLEKNLTFIKEKIKALKYSLNAANLAYESVSQKYSAGLCSYVEYLQALELKFKAMSDLELAKNEFEITKANYYFTAGLDLSKEIQ</sequence>
<evidence type="ECO:0000256" key="7">
    <source>
        <dbReference type="ARBA" id="ARBA00023237"/>
    </source>
</evidence>
<evidence type="ECO:0000313" key="11">
    <source>
        <dbReference type="Proteomes" id="UP000237472"/>
    </source>
</evidence>
<evidence type="ECO:0000256" key="4">
    <source>
        <dbReference type="ARBA" id="ARBA00022452"/>
    </source>
</evidence>
<feature type="coiled-coil region" evidence="8">
    <location>
        <begin position="305"/>
        <end position="348"/>
    </location>
</feature>
<name>A0A2G4R1D9_9BACT</name>
<dbReference type="OrthoDB" id="5338266at2"/>
<dbReference type="RefSeq" id="WP_099461748.1">
    <property type="nucleotide sequence ID" value="NZ_CP041617.1"/>
</dbReference>
<dbReference type="AlphaFoldDB" id="A0A2G4R1D9"/>
<feature type="signal peptide" evidence="9">
    <location>
        <begin position="1"/>
        <end position="19"/>
    </location>
</feature>
<gene>
    <name evidence="10" type="ORF">AA994_05515</name>
</gene>
<dbReference type="Proteomes" id="UP000237472">
    <property type="component" value="Unassembled WGS sequence"/>
</dbReference>
<dbReference type="GO" id="GO:0015288">
    <property type="term" value="F:porin activity"/>
    <property type="evidence" value="ECO:0007669"/>
    <property type="project" value="TreeGrafter"/>
</dbReference>
<keyword evidence="5" id="KW-0812">Transmembrane</keyword>
<accession>A0A2G4R1D9</accession>
<reference evidence="11" key="1">
    <citation type="submission" date="2015-06" db="EMBL/GenBank/DDBJ databases">
        <authorList>
            <person name="Parisi A."/>
            <person name="Chiara M."/>
            <person name="Florio D."/>
            <person name="Miccolupo A."/>
            <person name="Manzari C."/>
            <person name="Mion D."/>
            <person name="Caruso M."/>
            <person name="D'erchia A.M."/>
            <person name="Zanoni R."/>
        </authorList>
    </citation>
    <scope>NUCLEOTIDE SEQUENCE [LARGE SCALE GENOMIC DNA]</scope>
    <source>
        <strain evidence="11">73/13</strain>
    </source>
</reference>
<dbReference type="GO" id="GO:1990281">
    <property type="term" value="C:efflux pump complex"/>
    <property type="evidence" value="ECO:0007669"/>
    <property type="project" value="TreeGrafter"/>
</dbReference>
<protein>
    <submittedName>
        <fullName evidence="10">Multidrug transporter</fullName>
    </submittedName>
</protein>
<evidence type="ECO:0000256" key="8">
    <source>
        <dbReference type="SAM" id="Coils"/>
    </source>
</evidence>
<dbReference type="GO" id="GO:0015562">
    <property type="term" value="F:efflux transmembrane transporter activity"/>
    <property type="evidence" value="ECO:0007669"/>
    <property type="project" value="InterPro"/>
</dbReference>
<evidence type="ECO:0000256" key="9">
    <source>
        <dbReference type="SAM" id="SignalP"/>
    </source>
</evidence>
<dbReference type="GO" id="GO:0009279">
    <property type="term" value="C:cell outer membrane"/>
    <property type="evidence" value="ECO:0007669"/>
    <property type="project" value="UniProtKB-SubCell"/>
</dbReference>
<feature type="chain" id="PRO_5013962419" evidence="9">
    <location>
        <begin position="20"/>
        <end position="421"/>
    </location>
</feature>
<evidence type="ECO:0000256" key="6">
    <source>
        <dbReference type="ARBA" id="ARBA00023136"/>
    </source>
</evidence>
<keyword evidence="9" id="KW-0732">Signal</keyword>
<dbReference type="Pfam" id="PF02321">
    <property type="entry name" value="OEP"/>
    <property type="match status" value="2"/>
</dbReference>
<keyword evidence="7" id="KW-0998">Cell outer membrane</keyword>
<dbReference type="EMBL" id="LDWY01000065">
    <property type="protein sequence ID" value="PHY90356.1"/>
    <property type="molecule type" value="Genomic_DNA"/>
</dbReference>
<comment type="subcellular location">
    <subcellularLocation>
        <location evidence="1">Cell outer membrane</location>
    </subcellularLocation>
</comment>
<evidence type="ECO:0000256" key="5">
    <source>
        <dbReference type="ARBA" id="ARBA00022692"/>
    </source>
</evidence>
<dbReference type="Gene3D" id="1.20.1600.10">
    <property type="entry name" value="Outer membrane efflux proteins (OEP)"/>
    <property type="match status" value="1"/>
</dbReference>
<keyword evidence="3" id="KW-0813">Transport</keyword>
<proteinExistence type="inferred from homology"/>
<organism evidence="10 11">
    <name type="scientific">Campylobacter vulpis</name>
    <dbReference type="NCBI Taxonomy" id="1655500"/>
    <lineage>
        <taxon>Bacteria</taxon>
        <taxon>Pseudomonadati</taxon>
        <taxon>Campylobacterota</taxon>
        <taxon>Epsilonproteobacteria</taxon>
        <taxon>Campylobacterales</taxon>
        <taxon>Campylobacteraceae</taxon>
        <taxon>Campylobacter</taxon>
    </lineage>
</organism>
<dbReference type="SUPFAM" id="SSF56954">
    <property type="entry name" value="Outer membrane efflux proteins (OEP)"/>
    <property type="match status" value="1"/>
</dbReference>
<dbReference type="PANTHER" id="PTHR30026:SF20">
    <property type="entry name" value="OUTER MEMBRANE PROTEIN TOLC"/>
    <property type="match status" value="1"/>
</dbReference>
<keyword evidence="8" id="KW-0175">Coiled coil</keyword>
<keyword evidence="6" id="KW-0472">Membrane</keyword>
<dbReference type="InterPro" id="IPR003423">
    <property type="entry name" value="OMP_efflux"/>
</dbReference>